<reference evidence="2 3" key="1">
    <citation type="journal article" date="2012" name="New Phytol.">
        <title>Insight into trade-off between wood decay and parasitism from the genome of a fungal forest pathogen.</title>
        <authorList>
            <person name="Olson A."/>
            <person name="Aerts A."/>
            <person name="Asiegbu F."/>
            <person name="Belbahri L."/>
            <person name="Bouzid O."/>
            <person name="Broberg A."/>
            <person name="Canback B."/>
            <person name="Coutinho P.M."/>
            <person name="Cullen D."/>
            <person name="Dalman K."/>
            <person name="Deflorio G."/>
            <person name="van Diepen L.T."/>
            <person name="Dunand C."/>
            <person name="Duplessis S."/>
            <person name="Durling M."/>
            <person name="Gonthier P."/>
            <person name="Grimwood J."/>
            <person name="Fossdal C.G."/>
            <person name="Hansson D."/>
            <person name="Henrissat B."/>
            <person name="Hietala A."/>
            <person name="Himmelstrand K."/>
            <person name="Hoffmeister D."/>
            <person name="Hogberg N."/>
            <person name="James T.Y."/>
            <person name="Karlsson M."/>
            <person name="Kohler A."/>
            <person name="Kues U."/>
            <person name="Lee Y.H."/>
            <person name="Lin Y.C."/>
            <person name="Lind M."/>
            <person name="Lindquist E."/>
            <person name="Lombard V."/>
            <person name="Lucas S."/>
            <person name="Lunden K."/>
            <person name="Morin E."/>
            <person name="Murat C."/>
            <person name="Park J."/>
            <person name="Raffaello T."/>
            <person name="Rouze P."/>
            <person name="Salamov A."/>
            <person name="Schmutz J."/>
            <person name="Solheim H."/>
            <person name="Stahlberg J."/>
            <person name="Velez H."/>
            <person name="de Vries R.P."/>
            <person name="Wiebenga A."/>
            <person name="Woodward S."/>
            <person name="Yakovlev I."/>
            <person name="Garbelotto M."/>
            <person name="Martin F."/>
            <person name="Grigoriev I.V."/>
            <person name="Stenlid J."/>
        </authorList>
    </citation>
    <scope>NUCLEOTIDE SEQUENCE [LARGE SCALE GENOMIC DNA]</scope>
    <source>
        <strain evidence="2 3">TC 32-1</strain>
    </source>
</reference>
<accession>W4KM62</accession>
<evidence type="ECO:0000313" key="3">
    <source>
        <dbReference type="Proteomes" id="UP000030671"/>
    </source>
</evidence>
<dbReference type="GeneID" id="20675787"/>
<dbReference type="InParanoid" id="W4KM62"/>
<dbReference type="Proteomes" id="UP000030671">
    <property type="component" value="Unassembled WGS sequence"/>
</dbReference>
<organism evidence="2 3">
    <name type="scientific">Heterobasidion irregulare (strain TC 32-1)</name>
    <dbReference type="NCBI Taxonomy" id="747525"/>
    <lineage>
        <taxon>Eukaryota</taxon>
        <taxon>Fungi</taxon>
        <taxon>Dikarya</taxon>
        <taxon>Basidiomycota</taxon>
        <taxon>Agaricomycotina</taxon>
        <taxon>Agaricomycetes</taxon>
        <taxon>Russulales</taxon>
        <taxon>Bondarzewiaceae</taxon>
        <taxon>Heterobasidion</taxon>
        <taxon>Heterobasidion annosum species complex</taxon>
    </lineage>
</organism>
<dbReference type="KEGG" id="hir:HETIRDRAFT_447538"/>
<keyword evidence="3" id="KW-1185">Reference proteome</keyword>
<name>W4KM62_HETIT</name>
<evidence type="ECO:0000256" key="1">
    <source>
        <dbReference type="SAM" id="MobiDB-lite"/>
    </source>
</evidence>
<proteinExistence type="predicted"/>
<feature type="region of interest" description="Disordered" evidence="1">
    <location>
        <begin position="1"/>
        <end position="41"/>
    </location>
</feature>
<dbReference type="RefSeq" id="XP_009540865.1">
    <property type="nucleotide sequence ID" value="XM_009542570.1"/>
</dbReference>
<evidence type="ECO:0000313" key="2">
    <source>
        <dbReference type="EMBL" id="ETW86897.1"/>
    </source>
</evidence>
<gene>
    <name evidence="2" type="ORF">HETIRDRAFT_447538</name>
</gene>
<sequence length="202" mass="22365">MVQRGQCAAHIDPPRPPPVPARAPPPQGYRRGTARVGSPMRARGAAHIRSWRVETLDRRVRVLSLPRVVVPVADVSPAAMPALCNPHNKNDVFVPTSDVRRVLRGLTRDPNARFQHRGPRLKRALPPANQPQPQASILREQAAPRDPKFLFPSTVASRVGASRQWLEGVKKQPTLTESSLRHRAAGLRVVRACLVRACPFML</sequence>
<dbReference type="AlphaFoldDB" id="W4KM62"/>
<feature type="compositionally biased region" description="Pro residues" evidence="1">
    <location>
        <begin position="14"/>
        <end position="27"/>
    </location>
</feature>
<dbReference type="EMBL" id="KI925454">
    <property type="protein sequence ID" value="ETW86897.1"/>
    <property type="molecule type" value="Genomic_DNA"/>
</dbReference>
<dbReference type="HOGENOM" id="CLU_1354768_0_0_1"/>
<protein>
    <submittedName>
        <fullName evidence="2">Uncharacterized protein</fullName>
    </submittedName>
</protein>